<dbReference type="PANTHER" id="PTHR18895:SF74">
    <property type="entry name" value="MTRF1L RELEASE FACTOR GLUTAMINE METHYLTRANSFERASE"/>
    <property type="match status" value="1"/>
</dbReference>
<dbReference type="InterPro" id="IPR019874">
    <property type="entry name" value="RF_methyltr_PrmC"/>
</dbReference>
<dbReference type="InterPro" id="IPR007848">
    <property type="entry name" value="Small_mtfrase_dom"/>
</dbReference>
<evidence type="ECO:0000256" key="5">
    <source>
        <dbReference type="HAMAP-Rule" id="MF_02126"/>
    </source>
</evidence>
<protein>
    <recommendedName>
        <fullName evidence="5">Release factor glutamine methyltransferase</fullName>
        <shortName evidence="5">RF MTase</shortName>
        <ecNumber evidence="5">2.1.1.297</ecNumber>
    </recommendedName>
    <alternativeName>
        <fullName evidence="5">N5-glutamine methyltransferase PrmC</fullName>
    </alternativeName>
    <alternativeName>
        <fullName evidence="5">Protein-(glutamine-N5) MTase PrmC</fullName>
    </alternativeName>
    <alternativeName>
        <fullName evidence="5">Protein-glutamine N-methyltransferase PrmC</fullName>
    </alternativeName>
</protein>
<dbReference type="EC" id="2.1.1.297" evidence="5"/>
<evidence type="ECO:0000259" key="6">
    <source>
        <dbReference type="Pfam" id="PF05175"/>
    </source>
</evidence>
<sequence>MTEPLPSIAQALTQGYQQLTMSDSAKLDARVLLSFALGQSLTYLLTWPQRRLNAEQFDCYAQLLARRVQGEPVAYLVGEREFWSLPFKVSASTLIPRPDTEVLVEHALTHLSDNASLLDLGTGTGAIAIAIAHERPSVNVSAVDIREDALQLAKHNAELNQVNVNFRLSSWFNELAGEKFDVIVSNPPYIDAEDPHLQQGDVRFEPSSALIAEQHGLADIIEIIKNAPQYLHAQGWLLIEHGYQQGDALARLLHEAGFSQIATHCDYGGQPRVTQGQYRSHDHD</sequence>
<feature type="domain" description="Release factor glutamine methyltransferase N-terminal" evidence="7">
    <location>
        <begin position="10"/>
        <end position="78"/>
    </location>
</feature>
<feature type="binding site" evidence="5">
    <location>
        <begin position="186"/>
        <end position="189"/>
    </location>
    <ligand>
        <name>substrate</name>
    </ligand>
</feature>
<feature type="binding site" evidence="5">
    <location>
        <position position="144"/>
    </location>
    <ligand>
        <name>S-adenosyl-L-methionine</name>
        <dbReference type="ChEBI" id="CHEBI:59789"/>
    </ligand>
</feature>
<evidence type="ECO:0000313" key="8">
    <source>
        <dbReference type="EMBL" id="MFM2485244.1"/>
    </source>
</evidence>
<dbReference type="RefSeq" id="WP_408623455.1">
    <property type="nucleotide sequence ID" value="NZ_JBEQCT010000003.1"/>
</dbReference>
<dbReference type="CDD" id="cd02440">
    <property type="entry name" value="AdoMet_MTases"/>
    <property type="match status" value="1"/>
</dbReference>
<evidence type="ECO:0000259" key="7">
    <source>
        <dbReference type="Pfam" id="PF17827"/>
    </source>
</evidence>
<dbReference type="InterPro" id="IPR004556">
    <property type="entry name" value="HemK-like"/>
</dbReference>
<comment type="similarity">
    <text evidence="5">Belongs to the protein N5-glutamine methyltransferase family. PrmC subfamily.</text>
</comment>
<dbReference type="EMBL" id="JBEQCT010000003">
    <property type="protein sequence ID" value="MFM2485244.1"/>
    <property type="molecule type" value="Genomic_DNA"/>
</dbReference>
<dbReference type="NCBIfam" id="TIGR00536">
    <property type="entry name" value="hemK_fam"/>
    <property type="match status" value="1"/>
</dbReference>
<keyword evidence="3 5" id="KW-0949">S-adenosyl-L-methionine</keyword>
<organism evidence="8 9">
    <name type="scientific">Celerinatantimonas yamalensis</name>
    <dbReference type="NCBI Taxonomy" id="559956"/>
    <lineage>
        <taxon>Bacteria</taxon>
        <taxon>Pseudomonadati</taxon>
        <taxon>Pseudomonadota</taxon>
        <taxon>Gammaproteobacteria</taxon>
        <taxon>Celerinatantimonadaceae</taxon>
        <taxon>Celerinatantimonas</taxon>
    </lineage>
</organism>
<dbReference type="SUPFAM" id="SSF53335">
    <property type="entry name" value="S-adenosyl-L-methionine-dependent methyltransferases"/>
    <property type="match status" value="1"/>
</dbReference>
<dbReference type="PROSITE" id="PS00092">
    <property type="entry name" value="N6_MTASE"/>
    <property type="match status" value="1"/>
</dbReference>
<dbReference type="Proteomes" id="UP001629953">
    <property type="component" value="Unassembled WGS sequence"/>
</dbReference>
<reference evidence="8 9" key="1">
    <citation type="journal article" date="2013" name="Int. J. Syst. Evol. Microbiol.">
        <title>Celerinatantimonas yamalensis sp. nov., a cold-adapted diazotrophic bacterium from a cold permafrost brine.</title>
        <authorList>
            <person name="Shcherbakova V."/>
            <person name="Chuvilskaya N."/>
            <person name="Rivkina E."/>
            <person name="Demidov N."/>
            <person name="Uchaeva V."/>
            <person name="Suetin S."/>
            <person name="Suzina N."/>
            <person name="Gilichinsky D."/>
        </authorList>
    </citation>
    <scope>NUCLEOTIDE SEQUENCE [LARGE SCALE GENOMIC DNA]</scope>
    <source>
        <strain evidence="8 9">C7</strain>
    </source>
</reference>
<dbReference type="NCBIfam" id="TIGR03534">
    <property type="entry name" value="RF_mod_PrmC"/>
    <property type="match status" value="1"/>
</dbReference>
<comment type="caution">
    <text evidence="8">The sequence shown here is derived from an EMBL/GenBank/DDBJ whole genome shotgun (WGS) entry which is preliminary data.</text>
</comment>
<name>A0ABW9G790_9GAMM</name>
<keyword evidence="2 5" id="KW-0808">Transferase</keyword>
<comment type="catalytic activity">
    <reaction evidence="4 5">
        <text>L-glutaminyl-[peptide chain release factor] + S-adenosyl-L-methionine = N(5)-methyl-L-glutaminyl-[peptide chain release factor] + S-adenosyl-L-homocysteine + H(+)</text>
        <dbReference type="Rhea" id="RHEA:42896"/>
        <dbReference type="Rhea" id="RHEA-COMP:10271"/>
        <dbReference type="Rhea" id="RHEA-COMP:10272"/>
        <dbReference type="ChEBI" id="CHEBI:15378"/>
        <dbReference type="ChEBI" id="CHEBI:30011"/>
        <dbReference type="ChEBI" id="CHEBI:57856"/>
        <dbReference type="ChEBI" id="CHEBI:59789"/>
        <dbReference type="ChEBI" id="CHEBI:61891"/>
        <dbReference type="EC" id="2.1.1.297"/>
    </reaction>
</comment>
<keyword evidence="9" id="KW-1185">Reference proteome</keyword>
<dbReference type="InterPro" id="IPR040758">
    <property type="entry name" value="PrmC_N"/>
</dbReference>
<dbReference type="Pfam" id="PF17827">
    <property type="entry name" value="PrmC_N"/>
    <property type="match status" value="1"/>
</dbReference>
<accession>A0ABW9G790</accession>
<dbReference type="Gene3D" id="3.40.50.150">
    <property type="entry name" value="Vaccinia Virus protein VP39"/>
    <property type="match status" value="1"/>
</dbReference>
<evidence type="ECO:0000256" key="4">
    <source>
        <dbReference type="ARBA" id="ARBA00048391"/>
    </source>
</evidence>
<proteinExistence type="inferred from homology"/>
<dbReference type="InterPro" id="IPR029063">
    <property type="entry name" value="SAM-dependent_MTases_sf"/>
</dbReference>
<evidence type="ECO:0000313" key="9">
    <source>
        <dbReference type="Proteomes" id="UP001629953"/>
    </source>
</evidence>
<dbReference type="HAMAP" id="MF_02126">
    <property type="entry name" value="RF_methyltr_PrmC"/>
    <property type="match status" value="1"/>
</dbReference>
<keyword evidence="1 5" id="KW-0489">Methyltransferase</keyword>
<dbReference type="GO" id="GO:0102559">
    <property type="term" value="F:peptide chain release factor N(5)-glutamine methyltransferase activity"/>
    <property type="evidence" value="ECO:0007669"/>
    <property type="project" value="UniProtKB-EC"/>
</dbReference>
<evidence type="ECO:0000256" key="2">
    <source>
        <dbReference type="ARBA" id="ARBA00022679"/>
    </source>
</evidence>
<evidence type="ECO:0000256" key="1">
    <source>
        <dbReference type="ARBA" id="ARBA00022603"/>
    </source>
</evidence>
<evidence type="ECO:0000256" key="3">
    <source>
        <dbReference type="ARBA" id="ARBA00022691"/>
    </source>
</evidence>
<dbReference type="GO" id="GO:0032259">
    <property type="term" value="P:methylation"/>
    <property type="evidence" value="ECO:0007669"/>
    <property type="project" value="UniProtKB-KW"/>
</dbReference>
<feature type="binding site" evidence="5">
    <location>
        <position position="186"/>
    </location>
    <ligand>
        <name>S-adenosyl-L-methionine</name>
        <dbReference type="ChEBI" id="CHEBI:59789"/>
    </ligand>
</feature>
<dbReference type="Pfam" id="PF05175">
    <property type="entry name" value="MTS"/>
    <property type="match status" value="1"/>
</dbReference>
<comment type="function">
    <text evidence="5">Methylates the class 1 translation termination release factors RF1/PrfA and RF2/PrfB on the glutamine residue of the universally conserved GGQ motif.</text>
</comment>
<feature type="domain" description="Methyltransferase small" evidence="6">
    <location>
        <begin position="100"/>
        <end position="194"/>
    </location>
</feature>
<dbReference type="InterPro" id="IPR002052">
    <property type="entry name" value="DNA_methylase_N6_adenine_CS"/>
</dbReference>
<feature type="binding site" evidence="5">
    <location>
        <begin position="121"/>
        <end position="125"/>
    </location>
    <ligand>
        <name>S-adenosyl-L-methionine</name>
        <dbReference type="ChEBI" id="CHEBI:59789"/>
    </ligand>
</feature>
<gene>
    <name evidence="5 8" type="primary">prmC</name>
    <name evidence="8" type="ORF">ABUE30_09245</name>
</gene>
<dbReference type="Gene3D" id="1.10.8.10">
    <property type="entry name" value="DNA helicase RuvA subunit, C-terminal domain"/>
    <property type="match status" value="1"/>
</dbReference>
<feature type="binding site" evidence="5">
    <location>
        <position position="171"/>
    </location>
    <ligand>
        <name>S-adenosyl-L-methionine</name>
        <dbReference type="ChEBI" id="CHEBI:59789"/>
    </ligand>
</feature>
<dbReference type="InterPro" id="IPR050320">
    <property type="entry name" value="N5-glutamine_MTase"/>
</dbReference>
<dbReference type="PANTHER" id="PTHR18895">
    <property type="entry name" value="HEMK METHYLTRANSFERASE"/>
    <property type="match status" value="1"/>
</dbReference>